<reference evidence="2 3" key="1">
    <citation type="submission" date="2021-05" db="EMBL/GenBank/DDBJ databases">
        <title>Shewanella sp. JM162201.</title>
        <authorList>
            <person name="Xu S."/>
            <person name="Li A."/>
        </authorList>
    </citation>
    <scope>NUCLEOTIDE SEQUENCE [LARGE SCALE GENOMIC DNA]</scope>
    <source>
        <strain evidence="2 3">JM162201</strain>
    </source>
</reference>
<dbReference type="RefSeq" id="WP_214506012.1">
    <property type="nucleotide sequence ID" value="NZ_JAHEPS010000001.1"/>
</dbReference>
<feature type="transmembrane region" description="Helical" evidence="1">
    <location>
        <begin position="85"/>
        <end position="104"/>
    </location>
</feature>
<organism evidence="2 3">
    <name type="scientific">Shewanella jiangmenensis</name>
    <dbReference type="NCBI Taxonomy" id="2837387"/>
    <lineage>
        <taxon>Bacteria</taxon>
        <taxon>Pseudomonadati</taxon>
        <taxon>Pseudomonadota</taxon>
        <taxon>Gammaproteobacteria</taxon>
        <taxon>Alteromonadales</taxon>
        <taxon>Shewanellaceae</taxon>
        <taxon>Shewanella</taxon>
    </lineage>
</organism>
<dbReference type="InterPro" id="IPR021813">
    <property type="entry name" value="DUF3392"/>
</dbReference>
<evidence type="ECO:0000313" key="3">
    <source>
        <dbReference type="Proteomes" id="UP001195903"/>
    </source>
</evidence>
<dbReference type="Pfam" id="PF11872">
    <property type="entry name" value="DUF3392"/>
    <property type="match status" value="1"/>
</dbReference>
<comment type="caution">
    <text evidence="2">The sequence shown here is derived from an EMBL/GenBank/DDBJ whole genome shotgun (WGS) entry which is preliminary data.</text>
</comment>
<name>A0ABS5V059_9GAMM</name>
<sequence length="110" mass="12094">METIKGLSYDLATLLYPWISHIATGLVACLLVVLAPSINRSLQRLVGAKVFLIRTSVFFLVNAVIFGLLIVWLSPQLAAGLRSLSPGWLLGVLSLSFVFIGVWAERQRLI</sequence>
<feature type="transmembrane region" description="Helical" evidence="1">
    <location>
        <begin position="51"/>
        <end position="73"/>
    </location>
</feature>
<evidence type="ECO:0000313" key="2">
    <source>
        <dbReference type="EMBL" id="MBT1443857.1"/>
    </source>
</evidence>
<keyword evidence="1" id="KW-0812">Transmembrane</keyword>
<gene>
    <name evidence="2" type="ORF">KJI95_04880</name>
</gene>
<proteinExistence type="predicted"/>
<dbReference type="Proteomes" id="UP001195903">
    <property type="component" value="Unassembled WGS sequence"/>
</dbReference>
<protein>
    <submittedName>
        <fullName evidence="2">DUF3392 family protein</fullName>
    </submittedName>
</protein>
<dbReference type="EMBL" id="JAHEPS010000001">
    <property type="protein sequence ID" value="MBT1443857.1"/>
    <property type="molecule type" value="Genomic_DNA"/>
</dbReference>
<feature type="transmembrane region" description="Helical" evidence="1">
    <location>
        <begin position="15"/>
        <end position="39"/>
    </location>
</feature>
<evidence type="ECO:0000256" key="1">
    <source>
        <dbReference type="SAM" id="Phobius"/>
    </source>
</evidence>
<accession>A0ABS5V059</accession>
<keyword evidence="1" id="KW-1133">Transmembrane helix</keyword>
<dbReference type="PROSITE" id="PS51257">
    <property type="entry name" value="PROKAR_LIPOPROTEIN"/>
    <property type="match status" value="1"/>
</dbReference>
<keyword evidence="3" id="KW-1185">Reference proteome</keyword>
<keyword evidence="1" id="KW-0472">Membrane</keyword>